<dbReference type="GO" id="GO:0005739">
    <property type="term" value="C:mitochondrion"/>
    <property type="evidence" value="ECO:0007669"/>
    <property type="project" value="TreeGrafter"/>
</dbReference>
<keyword evidence="5" id="KW-0472">Membrane</keyword>
<dbReference type="Proteomes" id="UP001212411">
    <property type="component" value="Chromosome 1"/>
</dbReference>
<evidence type="ECO:0000256" key="5">
    <source>
        <dbReference type="ARBA" id="ARBA00023136"/>
    </source>
</evidence>
<reference evidence="7 8" key="1">
    <citation type="journal article" date="2023" name="G3 (Bethesda)">
        <title>A high-quality reference genome for the fission yeast Schizosaccharomyces osmophilus.</title>
        <authorList>
            <person name="Jia G.S."/>
            <person name="Zhang W.C."/>
            <person name="Liang Y."/>
            <person name="Liu X.H."/>
            <person name="Rhind N."/>
            <person name="Pidoux A."/>
            <person name="Brysch-Herzberg M."/>
            <person name="Du L.L."/>
        </authorList>
    </citation>
    <scope>NUCLEOTIDE SEQUENCE [LARGE SCALE GENOMIC DNA]</scope>
    <source>
        <strain evidence="7 8">CBS 15793</strain>
    </source>
</reference>
<evidence type="ECO:0000256" key="1">
    <source>
        <dbReference type="ARBA" id="ARBA00004141"/>
    </source>
</evidence>
<keyword evidence="4" id="KW-1133">Transmembrane helix</keyword>
<evidence type="ECO:0000256" key="4">
    <source>
        <dbReference type="ARBA" id="ARBA00022989"/>
    </source>
</evidence>
<keyword evidence="3" id="KW-0812">Transmembrane</keyword>
<name>A0AAF0AWA1_9SCHI</name>
<comment type="similarity">
    <text evidence="2 6">Belongs to the peroxisomal membrane protein PXMP2/4 family.</text>
</comment>
<dbReference type="PANTHER" id="PTHR11266">
    <property type="entry name" value="PEROXISOMAL MEMBRANE PROTEIN 2, PXMP2 MPV17"/>
    <property type="match status" value="1"/>
</dbReference>
<gene>
    <name evidence="7" type="ORF">SOMG_02420</name>
</gene>
<evidence type="ECO:0000256" key="6">
    <source>
        <dbReference type="RuleBase" id="RU363053"/>
    </source>
</evidence>
<dbReference type="KEGG" id="som:SOMG_02420"/>
<evidence type="ECO:0000313" key="8">
    <source>
        <dbReference type="Proteomes" id="UP001212411"/>
    </source>
</evidence>
<accession>A0AAF0AWA1</accession>
<proteinExistence type="inferred from homology"/>
<dbReference type="RefSeq" id="XP_056037088.1">
    <property type="nucleotide sequence ID" value="XM_056181212.1"/>
</dbReference>
<dbReference type="InterPro" id="IPR007248">
    <property type="entry name" value="Mpv17_PMP22"/>
</dbReference>
<sequence length="208" mass="23532">MFARLTSRYNALFNRAPISTMCFTAGTLGGLSDVLAQGITYYQAKKKAPIGLTEEVVRSSSGIPNLARILQFVSFGFAISPLQFKWLKFLSMRFPVEKGVSNVVIRVLLDQAIFAPFGTAFFYSWMTITEKGKGLNDVGNKLKNLFVPTLKANYVVWPFIQSINFYLMPLQFQMPFACLCALFWNTFLSLKNAGSAERERQEYELLQL</sequence>
<dbReference type="AlphaFoldDB" id="A0AAF0AWA1"/>
<dbReference type="Pfam" id="PF04117">
    <property type="entry name" value="Mpv17_PMP22"/>
    <property type="match status" value="1"/>
</dbReference>
<dbReference type="GO" id="GO:0016020">
    <property type="term" value="C:membrane"/>
    <property type="evidence" value="ECO:0007669"/>
    <property type="project" value="UniProtKB-SubCell"/>
</dbReference>
<keyword evidence="8" id="KW-1185">Reference proteome</keyword>
<dbReference type="EMBL" id="CP115611">
    <property type="protein sequence ID" value="WBW72845.1"/>
    <property type="molecule type" value="Genomic_DNA"/>
</dbReference>
<organism evidence="7 8">
    <name type="scientific">Schizosaccharomyces osmophilus</name>
    <dbReference type="NCBI Taxonomy" id="2545709"/>
    <lineage>
        <taxon>Eukaryota</taxon>
        <taxon>Fungi</taxon>
        <taxon>Dikarya</taxon>
        <taxon>Ascomycota</taxon>
        <taxon>Taphrinomycotina</taxon>
        <taxon>Schizosaccharomycetes</taxon>
        <taxon>Schizosaccharomycetales</taxon>
        <taxon>Schizosaccharomycetaceae</taxon>
        <taxon>Schizosaccharomyces</taxon>
    </lineage>
</organism>
<protein>
    <submittedName>
        <fullName evidence="7">Mitochondrial Mpv17/PMP22 family protein 1</fullName>
    </submittedName>
</protein>
<comment type="subcellular location">
    <subcellularLocation>
        <location evidence="1">Membrane</location>
        <topology evidence="1">Multi-pass membrane protein</topology>
    </subcellularLocation>
</comment>
<evidence type="ECO:0000256" key="3">
    <source>
        <dbReference type="ARBA" id="ARBA00022692"/>
    </source>
</evidence>
<evidence type="ECO:0000256" key="2">
    <source>
        <dbReference type="ARBA" id="ARBA00006824"/>
    </source>
</evidence>
<dbReference type="GeneID" id="80875901"/>
<dbReference type="PANTHER" id="PTHR11266:SF119">
    <property type="entry name" value="PROTEIN SYM1"/>
    <property type="match status" value="1"/>
</dbReference>
<evidence type="ECO:0000313" key="7">
    <source>
        <dbReference type="EMBL" id="WBW72845.1"/>
    </source>
</evidence>